<dbReference type="EMBL" id="BIFH01000043">
    <property type="protein sequence ID" value="GCE00963.1"/>
    <property type="molecule type" value="Genomic_DNA"/>
</dbReference>
<evidence type="ECO:0008006" key="5">
    <source>
        <dbReference type="Google" id="ProtNLM"/>
    </source>
</evidence>
<gene>
    <name evidence="3" type="ORF">EHYA_08694</name>
</gene>
<dbReference type="AlphaFoldDB" id="A0A401Z249"/>
<proteinExistence type="predicted"/>
<accession>A0A401Z249</accession>
<feature type="region of interest" description="Disordered" evidence="1">
    <location>
        <begin position="26"/>
        <end position="89"/>
    </location>
</feature>
<feature type="signal peptide" evidence="2">
    <location>
        <begin position="1"/>
        <end position="27"/>
    </location>
</feature>
<evidence type="ECO:0000256" key="2">
    <source>
        <dbReference type="SAM" id="SignalP"/>
    </source>
</evidence>
<sequence>MRTRTTTLLTAVTVSLLGATVLTGCQATGDKDDKADRSGPAQATTALPDKAPSTAAVTKPPTLPPGKDVSTAPSASAPSGRPAGSDGVLRLRPSVQAGGLARLLDGPSDVPVDPGEVRSPANNVLVAAYGATGSGPRSVLFVGVDGMTGIDGKRLEHMVRGMVDHVDATEGGVPSGLAMKGYDPGPLGGTLECVPAQDARPAAICGWADRYTTAVAYFDRLSADQAAVKFKAMRADLEK</sequence>
<dbReference type="Proteomes" id="UP000286931">
    <property type="component" value="Unassembled WGS sequence"/>
</dbReference>
<protein>
    <recommendedName>
        <fullName evidence="5">Lipoprotein</fullName>
    </recommendedName>
</protein>
<keyword evidence="2" id="KW-0732">Signal</keyword>
<evidence type="ECO:0000313" key="3">
    <source>
        <dbReference type="EMBL" id="GCE00963.1"/>
    </source>
</evidence>
<reference evidence="3 4" key="1">
    <citation type="submission" date="2018-12" db="EMBL/GenBank/DDBJ databases">
        <title>Draft genome sequence of Embleya hyalina NBRC 13850T.</title>
        <authorList>
            <person name="Komaki H."/>
            <person name="Hosoyama A."/>
            <person name="Kimura A."/>
            <person name="Ichikawa N."/>
            <person name="Tamura T."/>
        </authorList>
    </citation>
    <scope>NUCLEOTIDE SEQUENCE [LARGE SCALE GENOMIC DNA]</scope>
    <source>
        <strain evidence="3 4">NBRC 13850</strain>
    </source>
</reference>
<feature type="chain" id="PRO_5019024340" description="Lipoprotein" evidence="2">
    <location>
        <begin position="28"/>
        <end position="239"/>
    </location>
</feature>
<feature type="compositionally biased region" description="Low complexity" evidence="1">
    <location>
        <begin position="72"/>
        <end position="87"/>
    </location>
</feature>
<dbReference type="OrthoDB" id="4350501at2"/>
<dbReference type="RefSeq" id="WP_126642643.1">
    <property type="nucleotide sequence ID" value="NZ_BIFH01000043.1"/>
</dbReference>
<organism evidence="3 4">
    <name type="scientific">Embleya hyalina</name>
    <dbReference type="NCBI Taxonomy" id="516124"/>
    <lineage>
        <taxon>Bacteria</taxon>
        <taxon>Bacillati</taxon>
        <taxon>Actinomycetota</taxon>
        <taxon>Actinomycetes</taxon>
        <taxon>Kitasatosporales</taxon>
        <taxon>Streptomycetaceae</taxon>
        <taxon>Embleya</taxon>
    </lineage>
</organism>
<dbReference type="PROSITE" id="PS51257">
    <property type="entry name" value="PROKAR_LIPOPROTEIN"/>
    <property type="match status" value="1"/>
</dbReference>
<comment type="caution">
    <text evidence="3">The sequence shown here is derived from an EMBL/GenBank/DDBJ whole genome shotgun (WGS) entry which is preliminary data.</text>
</comment>
<name>A0A401Z249_9ACTN</name>
<evidence type="ECO:0000313" key="4">
    <source>
        <dbReference type="Proteomes" id="UP000286931"/>
    </source>
</evidence>
<keyword evidence="4" id="KW-1185">Reference proteome</keyword>
<evidence type="ECO:0000256" key="1">
    <source>
        <dbReference type="SAM" id="MobiDB-lite"/>
    </source>
</evidence>